<feature type="chain" id="PRO_5040308914" evidence="1">
    <location>
        <begin position="17"/>
        <end position="118"/>
    </location>
</feature>
<feature type="signal peptide" evidence="1">
    <location>
        <begin position="1"/>
        <end position="16"/>
    </location>
</feature>
<organism evidence="2 3">
    <name type="scientific">Amylocarpus encephaloides</name>
    <dbReference type="NCBI Taxonomy" id="45428"/>
    <lineage>
        <taxon>Eukaryota</taxon>
        <taxon>Fungi</taxon>
        <taxon>Dikarya</taxon>
        <taxon>Ascomycota</taxon>
        <taxon>Pezizomycotina</taxon>
        <taxon>Leotiomycetes</taxon>
        <taxon>Helotiales</taxon>
        <taxon>Helotiales incertae sedis</taxon>
        <taxon>Amylocarpus</taxon>
    </lineage>
</organism>
<sequence length="118" mass="13507">MLALQVFAFVLYSTKGDTPYFECLTSEINPIIGRNCQLKKSNQYDFQLRNQLRSVILADQAVAPDDIEVIQFLVLSCNFSMALIEASMIPQRSYPPHVLFRLWPSGLYGPARWDCTTR</sequence>
<dbReference type="Proteomes" id="UP000824998">
    <property type="component" value="Unassembled WGS sequence"/>
</dbReference>
<reference evidence="2" key="1">
    <citation type="journal article" date="2021" name="IMA Fungus">
        <title>Genomic characterization of three marine fungi, including Emericellopsis atlantica sp. nov. with signatures of a generalist lifestyle and marine biomass degradation.</title>
        <authorList>
            <person name="Hagestad O.C."/>
            <person name="Hou L."/>
            <person name="Andersen J.H."/>
            <person name="Hansen E.H."/>
            <person name="Altermark B."/>
            <person name="Li C."/>
            <person name="Kuhnert E."/>
            <person name="Cox R.J."/>
            <person name="Crous P.W."/>
            <person name="Spatafora J.W."/>
            <person name="Lail K."/>
            <person name="Amirebrahimi M."/>
            <person name="Lipzen A."/>
            <person name="Pangilinan J."/>
            <person name="Andreopoulos W."/>
            <person name="Hayes R.D."/>
            <person name="Ng V."/>
            <person name="Grigoriev I.V."/>
            <person name="Jackson S.A."/>
            <person name="Sutton T.D.S."/>
            <person name="Dobson A.D.W."/>
            <person name="Rama T."/>
        </authorList>
    </citation>
    <scope>NUCLEOTIDE SEQUENCE</scope>
    <source>
        <strain evidence="2">TRa018bII</strain>
    </source>
</reference>
<protein>
    <submittedName>
        <fullName evidence="2">Uncharacterized protein</fullName>
    </submittedName>
</protein>
<keyword evidence="3" id="KW-1185">Reference proteome</keyword>
<evidence type="ECO:0000313" key="2">
    <source>
        <dbReference type="EMBL" id="KAG9229738.1"/>
    </source>
</evidence>
<dbReference type="AlphaFoldDB" id="A0A9P8C0T4"/>
<gene>
    <name evidence="2" type="ORF">BJ875DRAFT_474099</name>
</gene>
<evidence type="ECO:0000313" key="3">
    <source>
        <dbReference type="Proteomes" id="UP000824998"/>
    </source>
</evidence>
<evidence type="ECO:0000256" key="1">
    <source>
        <dbReference type="SAM" id="SignalP"/>
    </source>
</evidence>
<keyword evidence="1" id="KW-0732">Signal</keyword>
<accession>A0A9P8C0T4</accession>
<comment type="caution">
    <text evidence="2">The sequence shown here is derived from an EMBL/GenBank/DDBJ whole genome shotgun (WGS) entry which is preliminary data.</text>
</comment>
<name>A0A9P8C0T4_9HELO</name>
<dbReference type="EMBL" id="MU251736">
    <property type="protein sequence ID" value="KAG9229738.1"/>
    <property type="molecule type" value="Genomic_DNA"/>
</dbReference>
<proteinExistence type="predicted"/>